<dbReference type="RefSeq" id="WP_345447282.1">
    <property type="nucleotide sequence ID" value="NZ_BAABKK010000002.1"/>
</dbReference>
<dbReference type="PANTHER" id="PTHR43227:SF8">
    <property type="entry name" value="DIACETYLCHITOBIOSE UPTAKE SYSTEM PERMEASE PROTEIN DASB"/>
    <property type="match status" value="1"/>
</dbReference>
<feature type="transmembrane region" description="Helical" evidence="7">
    <location>
        <begin position="181"/>
        <end position="205"/>
    </location>
</feature>
<dbReference type="InterPro" id="IPR000515">
    <property type="entry name" value="MetI-like"/>
</dbReference>
<protein>
    <submittedName>
        <fullName evidence="10">Sugar ABC transporter permease</fullName>
    </submittedName>
</protein>
<accession>A0ABP9RYE4</accession>
<feature type="domain" description="ABC transmembrane type-1" evidence="9">
    <location>
        <begin position="93"/>
        <end position="310"/>
    </location>
</feature>
<evidence type="ECO:0000256" key="6">
    <source>
        <dbReference type="ARBA" id="ARBA00023136"/>
    </source>
</evidence>
<feature type="region of interest" description="Disordered" evidence="8">
    <location>
        <begin position="1"/>
        <end position="24"/>
    </location>
</feature>
<keyword evidence="6 7" id="KW-0472">Membrane</keyword>
<dbReference type="SUPFAM" id="SSF161098">
    <property type="entry name" value="MetI-like"/>
    <property type="match status" value="1"/>
</dbReference>
<dbReference type="PROSITE" id="PS50928">
    <property type="entry name" value="ABC_TM1"/>
    <property type="match status" value="1"/>
</dbReference>
<reference evidence="11" key="1">
    <citation type="journal article" date="2019" name="Int. J. Syst. Evol. Microbiol.">
        <title>The Global Catalogue of Microorganisms (GCM) 10K type strain sequencing project: providing services to taxonomists for standard genome sequencing and annotation.</title>
        <authorList>
            <consortium name="The Broad Institute Genomics Platform"/>
            <consortium name="The Broad Institute Genome Sequencing Center for Infectious Disease"/>
            <person name="Wu L."/>
            <person name="Ma J."/>
        </authorList>
    </citation>
    <scope>NUCLEOTIDE SEQUENCE [LARGE SCALE GENOMIC DNA]</scope>
    <source>
        <strain evidence="11">JCM 18514</strain>
    </source>
</reference>
<keyword evidence="2 7" id="KW-0813">Transport</keyword>
<comment type="similarity">
    <text evidence="7">Belongs to the binding-protein-dependent transport system permease family.</text>
</comment>
<keyword evidence="4 7" id="KW-0812">Transmembrane</keyword>
<gene>
    <name evidence="10" type="ORF">GCM10023346_02830</name>
</gene>
<feature type="transmembrane region" description="Helical" evidence="7">
    <location>
        <begin position="232"/>
        <end position="251"/>
    </location>
</feature>
<evidence type="ECO:0000259" key="9">
    <source>
        <dbReference type="PROSITE" id="PS50928"/>
    </source>
</evidence>
<evidence type="ECO:0000256" key="1">
    <source>
        <dbReference type="ARBA" id="ARBA00004651"/>
    </source>
</evidence>
<feature type="compositionally biased region" description="Basic and acidic residues" evidence="8">
    <location>
        <begin position="8"/>
        <end position="19"/>
    </location>
</feature>
<evidence type="ECO:0000256" key="7">
    <source>
        <dbReference type="RuleBase" id="RU363032"/>
    </source>
</evidence>
<keyword evidence="3" id="KW-1003">Cell membrane</keyword>
<dbReference type="Pfam" id="PF00528">
    <property type="entry name" value="BPD_transp_1"/>
    <property type="match status" value="1"/>
</dbReference>
<evidence type="ECO:0000256" key="4">
    <source>
        <dbReference type="ARBA" id="ARBA00022692"/>
    </source>
</evidence>
<comment type="subcellular location">
    <subcellularLocation>
        <location evidence="1 7">Cell membrane</location>
        <topology evidence="1 7">Multi-pass membrane protein</topology>
    </subcellularLocation>
</comment>
<evidence type="ECO:0000313" key="10">
    <source>
        <dbReference type="EMBL" id="GAA5189121.1"/>
    </source>
</evidence>
<feature type="transmembrane region" description="Helical" evidence="7">
    <location>
        <begin position="289"/>
        <end position="308"/>
    </location>
</feature>
<dbReference type="Proteomes" id="UP001500200">
    <property type="component" value="Unassembled WGS sequence"/>
</dbReference>
<feature type="transmembrane region" description="Helical" evidence="7">
    <location>
        <begin position="33"/>
        <end position="52"/>
    </location>
</feature>
<dbReference type="PANTHER" id="PTHR43227">
    <property type="entry name" value="BLL4140 PROTEIN"/>
    <property type="match status" value="1"/>
</dbReference>
<evidence type="ECO:0000256" key="8">
    <source>
        <dbReference type="SAM" id="MobiDB-lite"/>
    </source>
</evidence>
<evidence type="ECO:0000256" key="5">
    <source>
        <dbReference type="ARBA" id="ARBA00022989"/>
    </source>
</evidence>
<name>A0ABP9RYE4_9MICC</name>
<dbReference type="InterPro" id="IPR050809">
    <property type="entry name" value="UgpAE/MalFG_permease"/>
</dbReference>
<proteinExistence type="inferred from homology"/>
<dbReference type="EMBL" id="BAABKK010000002">
    <property type="protein sequence ID" value="GAA5189121.1"/>
    <property type="molecule type" value="Genomic_DNA"/>
</dbReference>
<keyword evidence="5 7" id="KW-1133">Transmembrane helix</keyword>
<dbReference type="CDD" id="cd06261">
    <property type="entry name" value="TM_PBP2"/>
    <property type="match status" value="1"/>
</dbReference>
<keyword evidence="11" id="KW-1185">Reference proteome</keyword>
<sequence>MTVTSTRAKPEGILPDRTEAAAPKKRRRNPLPYILLLPAVLIVLVDMGYPLLRQITMAFQHFSLEQQFGKPAEFAGLDNFTRVLGDSAFWLTLGRSLAFCLVCAALTMAIGIGGALLLTKLSGPVSVFVQAAMLLAWAMPVLSSLQVFQWIFDSRSGVVDWTLAGLGLQGMAGYNWFSNPLTFFAVAAILVIWMSVPLVVFMVYASVTQIDESMLEASTLDGANGWKQFREITVPTIAPVLLLVTILEIIWDLRVFTQIFILQKNGGITEQTNVLGTYVYQVGLSGGDYGVASATALIMLVITLLLTWRYVTQFLKQGEV</sequence>
<evidence type="ECO:0000256" key="3">
    <source>
        <dbReference type="ARBA" id="ARBA00022475"/>
    </source>
</evidence>
<dbReference type="InterPro" id="IPR035906">
    <property type="entry name" value="MetI-like_sf"/>
</dbReference>
<feature type="transmembrane region" description="Helical" evidence="7">
    <location>
        <begin position="96"/>
        <end position="119"/>
    </location>
</feature>
<comment type="caution">
    <text evidence="10">The sequence shown here is derived from an EMBL/GenBank/DDBJ whole genome shotgun (WGS) entry which is preliminary data.</text>
</comment>
<organism evidence="10 11">
    <name type="scientific">Arthrobacter gyeryongensis</name>
    <dbReference type="NCBI Taxonomy" id="1650592"/>
    <lineage>
        <taxon>Bacteria</taxon>
        <taxon>Bacillati</taxon>
        <taxon>Actinomycetota</taxon>
        <taxon>Actinomycetes</taxon>
        <taxon>Micrococcales</taxon>
        <taxon>Micrococcaceae</taxon>
        <taxon>Arthrobacter</taxon>
    </lineage>
</organism>
<dbReference type="Gene3D" id="1.10.3720.10">
    <property type="entry name" value="MetI-like"/>
    <property type="match status" value="1"/>
</dbReference>
<evidence type="ECO:0000313" key="11">
    <source>
        <dbReference type="Proteomes" id="UP001500200"/>
    </source>
</evidence>
<feature type="transmembrane region" description="Helical" evidence="7">
    <location>
        <begin position="131"/>
        <end position="152"/>
    </location>
</feature>
<evidence type="ECO:0000256" key="2">
    <source>
        <dbReference type="ARBA" id="ARBA00022448"/>
    </source>
</evidence>